<feature type="region of interest" description="Disordered" evidence="1">
    <location>
        <begin position="68"/>
        <end position="98"/>
    </location>
</feature>
<proteinExistence type="predicted"/>
<accession>A0A498QS39</accession>
<evidence type="ECO:0000313" key="2">
    <source>
        <dbReference type="EMBL" id="VBA48103.1"/>
    </source>
</evidence>
<evidence type="ECO:0000256" key="1">
    <source>
        <dbReference type="SAM" id="MobiDB-lite"/>
    </source>
</evidence>
<organism evidence="2 3">
    <name type="scientific">Mycobacterium pseudokansasii</name>
    <dbReference type="NCBI Taxonomy" id="2341080"/>
    <lineage>
        <taxon>Bacteria</taxon>
        <taxon>Bacillati</taxon>
        <taxon>Actinomycetota</taxon>
        <taxon>Actinomycetes</taxon>
        <taxon>Mycobacteriales</taxon>
        <taxon>Mycobacteriaceae</taxon>
        <taxon>Mycobacterium</taxon>
    </lineage>
</organism>
<gene>
    <name evidence="2" type="ORF">LAUMK142_01118</name>
</gene>
<reference evidence="2 3" key="1">
    <citation type="submission" date="2018-09" db="EMBL/GenBank/DDBJ databases">
        <authorList>
            <person name="Tagini F."/>
        </authorList>
    </citation>
    <scope>NUCLEOTIDE SEQUENCE [LARGE SCALE GENOMIC DNA]</scope>
    <source>
        <strain evidence="2 3">MK142</strain>
    </source>
</reference>
<evidence type="ECO:0000313" key="3">
    <source>
        <dbReference type="Proteomes" id="UP000268285"/>
    </source>
</evidence>
<dbReference type="EMBL" id="UPHU01000001">
    <property type="protein sequence ID" value="VBA48103.1"/>
    <property type="molecule type" value="Genomic_DNA"/>
</dbReference>
<keyword evidence="3" id="KW-1185">Reference proteome</keyword>
<dbReference type="Proteomes" id="UP000268285">
    <property type="component" value="Unassembled WGS sequence"/>
</dbReference>
<sequence>MAAVDAQFYWMSAKIPNDQFPLYAFDGEPRDLERARKDVRRRARACPDLSMRVDDACMLTYPQWVPAAIGPEHDDGTGHRGHHGVPVRRQGRDGIGGQ</sequence>
<dbReference type="AlphaFoldDB" id="A0A498QS39"/>
<name>A0A498QS39_9MYCO</name>
<protein>
    <submittedName>
        <fullName evidence="2">Uncharacterized protein</fullName>
    </submittedName>
</protein>